<evidence type="ECO:0000259" key="1">
    <source>
        <dbReference type="Pfam" id="PF00109"/>
    </source>
</evidence>
<dbReference type="Gene3D" id="3.40.47.10">
    <property type="match status" value="1"/>
</dbReference>
<feature type="domain" description="Beta-ketoacyl synthase-like N-terminal" evidence="1">
    <location>
        <begin position="15"/>
        <end position="58"/>
    </location>
</feature>
<dbReference type="InterPro" id="IPR016039">
    <property type="entry name" value="Thiolase-like"/>
</dbReference>
<dbReference type="Proteomes" id="UP000214688">
    <property type="component" value="Chromosome"/>
</dbReference>
<proteinExistence type="predicted"/>
<sequence length="80" mass="8852">MNGKRVLSIKDMLDVVSIVGMAGRFSGADDVVQFWKNLCEGLEASTVQELTFDVEELIIAQLRRARGRIGALLVTFARII</sequence>
<protein>
    <recommendedName>
        <fullName evidence="1">Beta-ketoacyl synthase-like N-terminal domain-containing protein</fullName>
    </recommendedName>
</protein>
<dbReference type="KEGG" id="tab:CIG75_10535"/>
<reference evidence="2 3" key="1">
    <citation type="journal article" date="2015" name="Int. J. Syst. Evol. Microbiol.">
        <title>Tumebacillus algifaecis sp. nov., isolated from decomposing algal scum.</title>
        <authorList>
            <person name="Wu Y.F."/>
            <person name="Zhang B."/>
            <person name="Xing P."/>
            <person name="Wu Q.L."/>
            <person name="Liu S.J."/>
        </authorList>
    </citation>
    <scope>NUCLEOTIDE SEQUENCE [LARGE SCALE GENOMIC DNA]</scope>
    <source>
        <strain evidence="2 3">THMBR28</strain>
    </source>
</reference>
<dbReference type="InterPro" id="IPR014030">
    <property type="entry name" value="Ketoacyl_synth_N"/>
</dbReference>
<dbReference type="Pfam" id="PF00109">
    <property type="entry name" value="ketoacyl-synt"/>
    <property type="match status" value="1"/>
</dbReference>
<evidence type="ECO:0000313" key="2">
    <source>
        <dbReference type="EMBL" id="ASS75384.1"/>
    </source>
</evidence>
<gene>
    <name evidence="2" type="ORF">CIG75_10535</name>
</gene>
<dbReference type="GO" id="GO:0016746">
    <property type="term" value="F:acyltransferase activity"/>
    <property type="evidence" value="ECO:0007669"/>
    <property type="project" value="InterPro"/>
</dbReference>
<name>A0A223D1X9_9BACL</name>
<accession>A0A223D1X9</accession>
<dbReference type="AlphaFoldDB" id="A0A223D1X9"/>
<evidence type="ECO:0000313" key="3">
    <source>
        <dbReference type="Proteomes" id="UP000214688"/>
    </source>
</evidence>
<organism evidence="2 3">
    <name type="scientific">Tumebacillus algifaecis</name>
    <dbReference type="NCBI Taxonomy" id="1214604"/>
    <lineage>
        <taxon>Bacteria</taxon>
        <taxon>Bacillati</taxon>
        <taxon>Bacillota</taxon>
        <taxon>Bacilli</taxon>
        <taxon>Bacillales</taxon>
        <taxon>Alicyclobacillaceae</taxon>
        <taxon>Tumebacillus</taxon>
    </lineage>
</organism>
<dbReference type="EMBL" id="CP022657">
    <property type="protein sequence ID" value="ASS75384.1"/>
    <property type="molecule type" value="Genomic_DNA"/>
</dbReference>
<keyword evidence="3" id="KW-1185">Reference proteome</keyword>